<dbReference type="InterPro" id="IPR002686">
    <property type="entry name" value="Transposase_17"/>
</dbReference>
<dbReference type="InterPro" id="IPR036515">
    <property type="entry name" value="Transposase_17_sf"/>
</dbReference>
<dbReference type="EMBL" id="LBTU01000013">
    <property type="protein sequence ID" value="KKQ47262.1"/>
    <property type="molecule type" value="Genomic_DNA"/>
</dbReference>
<dbReference type="GO" id="GO:0004803">
    <property type="term" value="F:transposase activity"/>
    <property type="evidence" value="ECO:0007669"/>
    <property type="project" value="InterPro"/>
</dbReference>
<name>A0A0G0HYC1_9BACT</name>
<dbReference type="GO" id="GO:0003677">
    <property type="term" value="F:DNA binding"/>
    <property type="evidence" value="ECO:0007669"/>
    <property type="project" value="InterPro"/>
</dbReference>
<dbReference type="SMART" id="SM01321">
    <property type="entry name" value="Y1_Tnp"/>
    <property type="match status" value="1"/>
</dbReference>
<dbReference type="PANTHER" id="PTHR34322">
    <property type="entry name" value="TRANSPOSASE, Y1_TNP DOMAIN-CONTAINING"/>
    <property type="match status" value="1"/>
</dbReference>
<dbReference type="GO" id="GO:0006313">
    <property type="term" value="P:DNA transposition"/>
    <property type="evidence" value="ECO:0007669"/>
    <property type="project" value="InterPro"/>
</dbReference>
<evidence type="ECO:0000313" key="3">
    <source>
        <dbReference type="Proteomes" id="UP000034430"/>
    </source>
</evidence>
<reference evidence="2 3" key="1">
    <citation type="journal article" date="2015" name="Nature">
        <title>rRNA introns, odd ribosomes, and small enigmatic genomes across a large radiation of phyla.</title>
        <authorList>
            <person name="Brown C.T."/>
            <person name="Hug L.A."/>
            <person name="Thomas B.C."/>
            <person name="Sharon I."/>
            <person name="Castelle C.J."/>
            <person name="Singh A."/>
            <person name="Wilkins M.J."/>
            <person name="Williams K.H."/>
            <person name="Banfield J.F."/>
        </authorList>
    </citation>
    <scope>NUCLEOTIDE SEQUENCE [LARGE SCALE GENOMIC DNA]</scope>
</reference>
<evidence type="ECO:0000259" key="1">
    <source>
        <dbReference type="SMART" id="SM01321"/>
    </source>
</evidence>
<dbReference type="AlphaFoldDB" id="A0A0G0HYC1"/>
<dbReference type="Pfam" id="PF01797">
    <property type="entry name" value="Y1_Tnp"/>
    <property type="match status" value="1"/>
</dbReference>
<dbReference type="Gene3D" id="3.30.70.1290">
    <property type="entry name" value="Transposase IS200-like"/>
    <property type="match status" value="1"/>
</dbReference>
<gene>
    <name evidence="2" type="ORF">US65_C0013G0006</name>
</gene>
<organism evidence="2 3">
    <name type="scientific">Candidatus Yanofskybacteria bacterium GW2011_GWC2_37_9</name>
    <dbReference type="NCBI Taxonomy" id="1619028"/>
    <lineage>
        <taxon>Bacteria</taxon>
        <taxon>Candidatus Yanofskyibacteriota</taxon>
    </lineage>
</organism>
<protein>
    <submittedName>
        <fullName evidence="2">Transposase</fullName>
    </submittedName>
</protein>
<feature type="domain" description="Transposase IS200-like" evidence="1">
    <location>
        <begin position="7"/>
        <end position="143"/>
    </location>
</feature>
<dbReference type="SUPFAM" id="SSF143422">
    <property type="entry name" value="Transposase IS200-like"/>
    <property type="match status" value="1"/>
</dbReference>
<dbReference type="Proteomes" id="UP000034430">
    <property type="component" value="Unassembled WGS sequence"/>
</dbReference>
<accession>A0A0G0HYC1</accession>
<evidence type="ECO:0000313" key="2">
    <source>
        <dbReference type="EMBL" id="KKQ47262.1"/>
    </source>
</evidence>
<proteinExistence type="predicted"/>
<dbReference type="PANTHER" id="PTHR34322:SF2">
    <property type="entry name" value="TRANSPOSASE IS200-LIKE DOMAIN-CONTAINING PROTEIN"/>
    <property type="match status" value="1"/>
</dbReference>
<comment type="caution">
    <text evidence="2">The sequence shown here is derived from an EMBL/GenBank/DDBJ whole genome shotgun (WGS) entry which is preliminary data.</text>
</comment>
<sequence>MRKVELVEGEFYHLYNRGNSKQKIFNHKSDFERFVNLLFLANSKNSFNFFNLLKDKHIYDFEREDTLVDIGAYVLMPNHFHILITPKKEGGISKFMQKLTTAYVMYYNQKYKRTGGLFEGKFKSQHLDNDRYLKYIFSYIHLNPIKLIKPKWKELGIKNKIEALDFLRGYIFSSYLDYKNSNREQSIIINKNPFPNYFSDAKDFDTEILDWFNFNKEL</sequence>